<sequence>MVNLNMYDLIIIGAGPGGYISAIKAAELGQKVAVIEQKYLGGTCLNVGCIPSKAYLQHSKWAETVAAAKPYGLDMEINQVDFPKLVDHKDQVVQQLKMGVQFLFKKHKIDYIEGTADVLDANHVVVAGTTYECQNILLATGSHPFVPPIPGLDQANYVTTDEFFSNTKLPKELVIIGAGIISVELAFAMAPLGVKVTLLEVAPDMLLVIDEDARNLIKARLTELDITWKIGVTIDQVTPQSVQLADGSAYHFDQLLVATGRRADLKVANSLGLKLDDAGRVVSVDDHYQTSIPHIYAIGDLIGGYMLAHVAGAEGIKAVSAIAGQPQDPVDPNFVPRCLYSEPEVGSFGLSVQEAKDQGYDVKVSQVPFATNGKAIATGATTGFIKLISETKYHQILGGVIAGHNATEMIHTLITTAQAEGTVDEIANSIFAHPTLSELIGDSANTLLGQSVNS</sequence>
<evidence type="ECO:0000313" key="18">
    <source>
        <dbReference type="Proteomes" id="UP000051236"/>
    </source>
</evidence>
<evidence type="ECO:0000256" key="10">
    <source>
        <dbReference type="ARBA" id="ARBA00049187"/>
    </source>
</evidence>
<dbReference type="InterPro" id="IPR023753">
    <property type="entry name" value="FAD/NAD-binding_dom"/>
</dbReference>
<evidence type="ECO:0000259" key="16">
    <source>
        <dbReference type="Pfam" id="PF07992"/>
    </source>
</evidence>
<dbReference type="EMBL" id="AZGA01000087">
    <property type="protein sequence ID" value="KRM30861.1"/>
    <property type="molecule type" value="Genomic_DNA"/>
</dbReference>
<dbReference type="Pfam" id="PF02852">
    <property type="entry name" value="Pyr_redox_dim"/>
    <property type="match status" value="1"/>
</dbReference>
<comment type="cofactor">
    <cofactor evidence="12 14">
        <name>FAD</name>
        <dbReference type="ChEBI" id="CHEBI:57692"/>
    </cofactor>
    <text evidence="12 14">Binds 1 FAD per subunit.</text>
</comment>
<evidence type="ECO:0000256" key="6">
    <source>
        <dbReference type="ARBA" id="ARBA00023002"/>
    </source>
</evidence>
<feature type="binding site" evidence="12">
    <location>
        <begin position="306"/>
        <end position="309"/>
    </location>
    <ligand>
        <name>FAD</name>
        <dbReference type="ChEBI" id="CHEBI:57692"/>
    </ligand>
</feature>
<dbReference type="InterPro" id="IPR006258">
    <property type="entry name" value="Lipoamide_DH"/>
</dbReference>
<feature type="disulfide bond" description="Redox-active" evidence="13">
    <location>
        <begin position="44"/>
        <end position="49"/>
    </location>
</feature>
<evidence type="ECO:0000256" key="12">
    <source>
        <dbReference type="PIRSR" id="PIRSR000350-3"/>
    </source>
</evidence>
<dbReference type="PANTHER" id="PTHR22912:SF151">
    <property type="entry name" value="DIHYDROLIPOYL DEHYDROGENASE, MITOCHONDRIAL"/>
    <property type="match status" value="1"/>
</dbReference>
<dbReference type="GO" id="GO:0050660">
    <property type="term" value="F:flavin adenine dinucleotide binding"/>
    <property type="evidence" value="ECO:0007669"/>
    <property type="project" value="InterPro"/>
</dbReference>
<feature type="domain" description="FAD/NAD(P)-binding" evidence="16">
    <location>
        <begin position="7"/>
        <end position="315"/>
    </location>
</feature>
<protein>
    <recommendedName>
        <fullName evidence="3 14">Dihydrolipoyl dehydrogenase</fullName>
        <ecNumber evidence="2 14">1.8.1.4</ecNumber>
    </recommendedName>
</protein>
<evidence type="ECO:0000256" key="1">
    <source>
        <dbReference type="ARBA" id="ARBA00007532"/>
    </source>
</evidence>
<evidence type="ECO:0000256" key="7">
    <source>
        <dbReference type="ARBA" id="ARBA00023027"/>
    </source>
</evidence>
<dbReference type="PRINTS" id="PR00411">
    <property type="entry name" value="PNDRDTASEI"/>
</dbReference>
<dbReference type="FunFam" id="3.30.390.30:FF:000001">
    <property type="entry name" value="Dihydrolipoyl dehydrogenase"/>
    <property type="match status" value="1"/>
</dbReference>
<feature type="binding site" evidence="12">
    <location>
        <position position="260"/>
    </location>
    <ligand>
        <name>NAD(+)</name>
        <dbReference type="ChEBI" id="CHEBI:57540"/>
    </ligand>
</feature>
<feature type="binding site" evidence="12">
    <location>
        <position position="200"/>
    </location>
    <ligand>
        <name>NAD(+)</name>
        <dbReference type="ChEBI" id="CHEBI:57540"/>
    </ligand>
</feature>
<dbReference type="InterPro" id="IPR012999">
    <property type="entry name" value="Pyr_OxRdtase_I_AS"/>
</dbReference>
<reference evidence="17 18" key="1">
    <citation type="journal article" date="2015" name="Genome Announc.">
        <title>Expanding the biotechnology potential of lactobacilli through comparative genomics of 213 strains and associated genera.</title>
        <authorList>
            <person name="Sun Z."/>
            <person name="Harris H.M."/>
            <person name="McCann A."/>
            <person name="Guo C."/>
            <person name="Argimon S."/>
            <person name="Zhang W."/>
            <person name="Yang X."/>
            <person name="Jeffery I.B."/>
            <person name="Cooney J.C."/>
            <person name="Kagawa T.F."/>
            <person name="Liu W."/>
            <person name="Song Y."/>
            <person name="Salvetti E."/>
            <person name="Wrobel A."/>
            <person name="Rasinkangas P."/>
            <person name="Parkhill J."/>
            <person name="Rea M.C."/>
            <person name="O'Sullivan O."/>
            <person name="Ritari J."/>
            <person name="Douillard F.P."/>
            <person name="Paul Ross R."/>
            <person name="Yang R."/>
            <person name="Briner A.E."/>
            <person name="Felis G.E."/>
            <person name="de Vos W.M."/>
            <person name="Barrangou R."/>
            <person name="Klaenhammer T.R."/>
            <person name="Caufield P.W."/>
            <person name="Cui Y."/>
            <person name="Zhang H."/>
            <person name="O'Toole P.W."/>
        </authorList>
    </citation>
    <scope>NUCLEOTIDE SEQUENCE [LARGE SCALE GENOMIC DNA]</scope>
    <source>
        <strain evidence="17 18">DSM 18527</strain>
    </source>
</reference>
<dbReference type="eggNOG" id="COG1249">
    <property type="taxonomic scope" value="Bacteria"/>
</dbReference>
<feature type="binding site" evidence="12">
    <location>
        <begin position="177"/>
        <end position="184"/>
    </location>
    <ligand>
        <name>NAD(+)</name>
        <dbReference type="ChEBI" id="CHEBI:57540"/>
    </ligand>
</feature>
<dbReference type="PANTHER" id="PTHR22912">
    <property type="entry name" value="DISULFIDE OXIDOREDUCTASE"/>
    <property type="match status" value="1"/>
</dbReference>
<dbReference type="AlphaFoldDB" id="A0A0R1XM66"/>
<dbReference type="PIRSF" id="PIRSF000350">
    <property type="entry name" value="Mercury_reductase_MerA"/>
    <property type="match status" value="1"/>
</dbReference>
<dbReference type="GO" id="GO:0005737">
    <property type="term" value="C:cytoplasm"/>
    <property type="evidence" value="ECO:0007669"/>
    <property type="project" value="UniProtKB-ARBA"/>
</dbReference>
<comment type="miscellaneous">
    <text evidence="14">The active site is a redox-active disulfide bond.</text>
</comment>
<dbReference type="SUPFAM" id="SSF51905">
    <property type="entry name" value="FAD/NAD(P)-binding domain"/>
    <property type="match status" value="1"/>
</dbReference>
<dbReference type="InterPro" id="IPR050151">
    <property type="entry name" value="Class-I_Pyr_Nuc-Dis_Oxidored"/>
</dbReference>
<keyword evidence="12" id="KW-0547">Nucleotide-binding</keyword>
<evidence type="ECO:0000256" key="11">
    <source>
        <dbReference type="PIRSR" id="PIRSR000350-2"/>
    </source>
</evidence>
<keyword evidence="5 12" id="KW-0274">FAD</keyword>
<dbReference type="InterPro" id="IPR004099">
    <property type="entry name" value="Pyr_nucl-diS_OxRdtase_dimer"/>
</dbReference>
<feature type="binding site" evidence="12">
    <location>
        <position position="53"/>
    </location>
    <ligand>
        <name>FAD</name>
        <dbReference type="ChEBI" id="CHEBI:57692"/>
    </ligand>
</feature>
<keyword evidence="4 14" id="KW-0285">Flavoprotein</keyword>
<feature type="active site" description="Proton acceptor" evidence="11">
    <location>
        <position position="433"/>
    </location>
</feature>
<dbReference type="Pfam" id="PF07992">
    <property type="entry name" value="Pyr_redox_2"/>
    <property type="match status" value="1"/>
</dbReference>
<accession>A0A0R1XM66</accession>
<dbReference type="Gene3D" id="3.50.50.60">
    <property type="entry name" value="FAD/NAD(P)-binding domain"/>
    <property type="match status" value="2"/>
</dbReference>
<feature type="binding site" evidence="12">
    <location>
        <begin position="140"/>
        <end position="142"/>
    </location>
    <ligand>
        <name>FAD</name>
        <dbReference type="ChEBI" id="CHEBI:57692"/>
    </ligand>
</feature>
<evidence type="ECO:0000256" key="5">
    <source>
        <dbReference type="ARBA" id="ARBA00022827"/>
    </source>
</evidence>
<dbReference type="PATRIC" id="fig|1423734.3.peg.1439"/>
<evidence type="ECO:0000256" key="9">
    <source>
        <dbReference type="ARBA" id="ARBA00023284"/>
    </source>
</evidence>
<keyword evidence="18" id="KW-1185">Reference proteome</keyword>
<keyword evidence="9 14" id="KW-0676">Redox-active center</keyword>
<dbReference type="EC" id="1.8.1.4" evidence="2 14"/>
<evidence type="ECO:0000259" key="15">
    <source>
        <dbReference type="Pfam" id="PF02852"/>
    </source>
</evidence>
<evidence type="ECO:0000256" key="4">
    <source>
        <dbReference type="ARBA" id="ARBA00022630"/>
    </source>
</evidence>
<dbReference type="NCBIfam" id="TIGR01350">
    <property type="entry name" value="lipoamide_DH"/>
    <property type="match status" value="1"/>
</dbReference>
<evidence type="ECO:0000256" key="8">
    <source>
        <dbReference type="ARBA" id="ARBA00023157"/>
    </source>
</evidence>
<dbReference type="Gene3D" id="3.30.390.30">
    <property type="match status" value="1"/>
</dbReference>
<dbReference type="SUPFAM" id="SSF55424">
    <property type="entry name" value="FAD/NAD-linked reductases, dimerisation (C-terminal) domain"/>
    <property type="match status" value="1"/>
</dbReference>
<dbReference type="PROSITE" id="PS00076">
    <property type="entry name" value="PYRIDINE_REDOX_1"/>
    <property type="match status" value="1"/>
</dbReference>
<evidence type="ECO:0000256" key="3">
    <source>
        <dbReference type="ARBA" id="ARBA00016961"/>
    </source>
</evidence>
<keyword evidence="7 12" id="KW-0520">NAD</keyword>
<gene>
    <name evidence="17" type="ORF">FC83_GL001422</name>
</gene>
<dbReference type="GO" id="GO:0004148">
    <property type="term" value="F:dihydrolipoyl dehydrogenase (NADH) activity"/>
    <property type="evidence" value="ECO:0007669"/>
    <property type="project" value="UniProtKB-EC"/>
</dbReference>
<dbReference type="InterPro" id="IPR001100">
    <property type="entry name" value="Pyr_nuc-diS_OxRdtase"/>
</dbReference>
<comment type="catalytic activity">
    <reaction evidence="10 14">
        <text>N(6)-[(R)-dihydrolipoyl]-L-lysyl-[protein] + NAD(+) = N(6)-[(R)-lipoyl]-L-lysyl-[protein] + NADH + H(+)</text>
        <dbReference type="Rhea" id="RHEA:15045"/>
        <dbReference type="Rhea" id="RHEA-COMP:10474"/>
        <dbReference type="Rhea" id="RHEA-COMP:10475"/>
        <dbReference type="ChEBI" id="CHEBI:15378"/>
        <dbReference type="ChEBI" id="CHEBI:57540"/>
        <dbReference type="ChEBI" id="CHEBI:57945"/>
        <dbReference type="ChEBI" id="CHEBI:83099"/>
        <dbReference type="ChEBI" id="CHEBI:83100"/>
        <dbReference type="EC" id="1.8.1.4"/>
    </reaction>
</comment>
<evidence type="ECO:0000256" key="2">
    <source>
        <dbReference type="ARBA" id="ARBA00012608"/>
    </source>
</evidence>
<dbReference type="PRINTS" id="PR00368">
    <property type="entry name" value="FADPNR"/>
</dbReference>
<dbReference type="GO" id="GO:0006103">
    <property type="term" value="P:2-oxoglutarate metabolic process"/>
    <property type="evidence" value="ECO:0007669"/>
    <property type="project" value="TreeGrafter"/>
</dbReference>
<organism evidence="17 18">
    <name type="scientific">Agrilactobacillus composti DSM 18527 = JCM 14202</name>
    <dbReference type="NCBI Taxonomy" id="1423734"/>
    <lineage>
        <taxon>Bacteria</taxon>
        <taxon>Bacillati</taxon>
        <taxon>Bacillota</taxon>
        <taxon>Bacilli</taxon>
        <taxon>Lactobacillales</taxon>
        <taxon>Lactobacillaceae</taxon>
        <taxon>Agrilactobacillus</taxon>
    </lineage>
</organism>
<evidence type="ECO:0000256" key="14">
    <source>
        <dbReference type="RuleBase" id="RU003692"/>
    </source>
</evidence>
<feature type="domain" description="Pyridine nucleotide-disulphide oxidoreductase dimerisation" evidence="15">
    <location>
        <begin position="335"/>
        <end position="441"/>
    </location>
</feature>
<feature type="binding site" evidence="12">
    <location>
        <position position="300"/>
    </location>
    <ligand>
        <name>FAD</name>
        <dbReference type="ChEBI" id="CHEBI:57692"/>
    </ligand>
</feature>
<dbReference type="InterPro" id="IPR016156">
    <property type="entry name" value="FAD/NAD-linked_Rdtase_dimer_sf"/>
</dbReference>
<proteinExistence type="inferred from homology"/>
<dbReference type="Proteomes" id="UP000051236">
    <property type="component" value="Unassembled WGS sequence"/>
</dbReference>
<name>A0A0R1XM66_9LACO</name>
<comment type="caution">
    <text evidence="17">The sequence shown here is derived from an EMBL/GenBank/DDBJ whole genome shotgun (WGS) entry which is preliminary data.</text>
</comment>
<dbReference type="STRING" id="1423734.FC83_GL001422"/>
<keyword evidence="6 14" id="KW-0560">Oxidoreductase</keyword>
<evidence type="ECO:0000256" key="13">
    <source>
        <dbReference type="PIRSR" id="PIRSR000350-4"/>
    </source>
</evidence>
<keyword evidence="8" id="KW-1015">Disulfide bond</keyword>
<dbReference type="InterPro" id="IPR036188">
    <property type="entry name" value="FAD/NAD-bd_sf"/>
</dbReference>
<comment type="similarity">
    <text evidence="1 14">Belongs to the class-I pyridine nucleotide-disulfide oxidoreductase family.</text>
</comment>
<evidence type="ECO:0000313" key="17">
    <source>
        <dbReference type="EMBL" id="KRM30861.1"/>
    </source>
</evidence>